<proteinExistence type="predicted"/>
<organism evidence="2 3">
    <name type="scientific">Tritonibacter multivorans</name>
    <dbReference type="NCBI Taxonomy" id="928856"/>
    <lineage>
        <taxon>Bacteria</taxon>
        <taxon>Pseudomonadati</taxon>
        <taxon>Pseudomonadota</taxon>
        <taxon>Alphaproteobacteria</taxon>
        <taxon>Rhodobacterales</taxon>
        <taxon>Paracoccaceae</taxon>
        <taxon>Tritonibacter</taxon>
    </lineage>
</organism>
<evidence type="ECO:0000256" key="1">
    <source>
        <dbReference type="SAM" id="SignalP"/>
    </source>
</evidence>
<dbReference type="SUPFAM" id="SSF51445">
    <property type="entry name" value="(Trans)glycosidases"/>
    <property type="match status" value="1"/>
</dbReference>
<dbReference type="AlphaFoldDB" id="A0A0P1GBI3"/>
<evidence type="ECO:0000313" key="2">
    <source>
        <dbReference type="EMBL" id="CUH78754.1"/>
    </source>
</evidence>
<dbReference type="STRING" id="928856.SAMN04488049_12123"/>
<keyword evidence="1" id="KW-0732">Signal</keyword>
<evidence type="ECO:0000313" key="3">
    <source>
        <dbReference type="Proteomes" id="UP000052022"/>
    </source>
</evidence>
<sequence>MIAKRLKSSLVCAWVLALAAAPMTAASANGLTAPELGAVSQFQAGAQYKRLDRVRALAQSSLRDGLRWHEIEQQDGLYRFDHRSGRYVSDLIEEGMLGSLTLHPSSNRRNNGATAADPEQTKAFADYVAAVAQQFPGLRLEIGNEFNSSSFLSGPAKDLSVPDRARLHAAHILAIAETGAVAQDRLLAGAAHSVAAGYIWAVLDQGVADHISAIALHPYTSPAEVLPAHLEVLRRHPAMQKLAIEITEFGIADDRNAPDHFWRNYCKMALANVRRAVWYPFDARRDQYSAVIDRQLNLTPVGRAITFAQTKLAGRKVEESFANQPYLHGCLFDDRTLVFWGEPREIRLNRPDIQVRHGHLRQLPSGDLSRPTETTVRILTVPEDAAPLVPGRDLSLGDSPLVADSYVDFHYPIDDEALSDPTPRDHPFTRWLQRGPSVLPLITCPGQDRPKAPWRPYLCAKNAPAFTLTEKDVTLIGAAVGTPLTLVMAHRVSHPRDLRLEVDIAVRRASRDGLQVQLWKNDQEIAQRHVLYGMVEEPWIVTLPGVSAGDLLQIRLANGPTDTGDFGSVRVRIFDENLFYSSAP</sequence>
<dbReference type="Proteomes" id="UP000052022">
    <property type="component" value="Unassembled WGS sequence"/>
</dbReference>
<dbReference type="EMBL" id="CYSD01000032">
    <property type="protein sequence ID" value="CUH78754.1"/>
    <property type="molecule type" value="Genomic_DNA"/>
</dbReference>
<feature type="signal peptide" evidence="1">
    <location>
        <begin position="1"/>
        <end position="28"/>
    </location>
</feature>
<dbReference type="InterPro" id="IPR017853">
    <property type="entry name" value="GH"/>
</dbReference>
<keyword evidence="3" id="KW-1185">Reference proteome</keyword>
<accession>A0A0P1GBI3</accession>
<protein>
    <submittedName>
        <fullName evidence="2">Beta-xylosidase</fullName>
    </submittedName>
</protein>
<reference evidence="2 3" key="1">
    <citation type="submission" date="2015-09" db="EMBL/GenBank/DDBJ databases">
        <authorList>
            <consortium name="Swine Surveillance"/>
        </authorList>
    </citation>
    <scope>NUCLEOTIDE SEQUENCE [LARGE SCALE GENOMIC DNA]</scope>
    <source>
        <strain evidence="2 3">CECT 7557</strain>
    </source>
</reference>
<name>A0A0P1GBI3_9RHOB</name>
<gene>
    <name evidence="2" type="ORF">TRM7557_02029</name>
</gene>
<feature type="chain" id="PRO_5006063265" evidence="1">
    <location>
        <begin position="29"/>
        <end position="584"/>
    </location>
</feature>
<dbReference type="Gene3D" id="3.20.20.80">
    <property type="entry name" value="Glycosidases"/>
    <property type="match status" value="1"/>
</dbReference>